<dbReference type="FunFam" id="3.30.479.30:FF:000002">
    <property type="entry name" value="band 7 protein AGAP004871"/>
    <property type="match status" value="1"/>
</dbReference>
<keyword evidence="5" id="KW-1133">Transmembrane helix</keyword>
<comment type="caution">
    <text evidence="7">The sequence shown here is derived from an EMBL/GenBank/DDBJ whole genome shotgun (WGS) entry which is preliminary data.</text>
</comment>
<proteinExistence type="inferred from homology"/>
<feature type="domain" description="XRN2-binding (XTBD)" evidence="6">
    <location>
        <begin position="402"/>
        <end position="486"/>
    </location>
</feature>
<reference evidence="7 8" key="1">
    <citation type="submission" date="2015-05" db="EMBL/GenBank/DDBJ databases">
        <title>Evolution of Trichinella species and genotypes.</title>
        <authorList>
            <person name="Korhonen P.K."/>
            <person name="Edoardo P."/>
            <person name="Giuseppe L.R."/>
            <person name="Gasser R.B."/>
        </authorList>
    </citation>
    <scope>NUCLEOTIDE SEQUENCE [LARGE SCALE GENOMIC DNA]</scope>
    <source>
        <strain evidence="7">ISS10</strain>
    </source>
</reference>
<dbReference type="SUPFAM" id="SSF117892">
    <property type="entry name" value="Band 7/SPFH domain"/>
    <property type="match status" value="1"/>
</dbReference>
<dbReference type="PANTHER" id="PTHR10264:SF19">
    <property type="entry name" value="AT06885P-RELATED"/>
    <property type="match status" value="1"/>
</dbReference>
<dbReference type="InterPro" id="IPR001107">
    <property type="entry name" value="Band_7"/>
</dbReference>
<dbReference type="OrthoDB" id="2105077at2759"/>
<dbReference type="EMBL" id="JYDW01000156">
    <property type="protein sequence ID" value="KRZ53736.1"/>
    <property type="molecule type" value="Genomic_DNA"/>
</dbReference>
<feature type="region of interest" description="Disordered" evidence="4">
    <location>
        <begin position="480"/>
        <end position="510"/>
    </location>
</feature>
<dbReference type="Gene3D" id="6.10.250.2090">
    <property type="match status" value="1"/>
</dbReference>
<dbReference type="InterPro" id="IPR036013">
    <property type="entry name" value="Band_7/SPFH_dom_sf"/>
</dbReference>
<dbReference type="Gene3D" id="3.30.479.30">
    <property type="entry name" value="Band 7 domain"/>
    <property type="match status" value="1"/>
</dbReference>
<dbReference type="PROSITE" id="PS01270">
    <property type="entry name" value="BAND_7"/>
    <property type="match status" value="1"/>
</dbReference>
<comment type="similarity">
    <text evidence="2">Belongs to the band 7/mec-2 family.</text>
</comment>
<dbReference type="InterPro" id="IPR043202">
    <property type="entry name" value="Band-7_stomatin-like"/>
</dbReference>
<evidence type="ECO:0000256" key="3">
    <source>
        <dbReference type="ARBA" id="ARBA00023136"/>
    </source>
</evidence>
<comment type="subcellular location">
    <subcellularLocation>
        <location evidence="1">Membrane</location>
    </subcellularLocation>
</comment>
<sequence>MADDRDVCEEVRIPLNEDQIVLTQHVTPMRIASSPGFHGLPSAALIKYPDGYLSVPKPAWELSLQRSQVNSIVTSIREGILVSGDKDDDFGPCHWLLIVFSWFILALTLPFSLFFCLTVVKEYERAVIFRLGRLLPGGARGPGIFFINPCTDTYRKVDLRVVSFDVPPQEILSKDSVTVAVDAVVYSRISNATISVINVEDAMLSTKLLAQTTLRNILGTKTLTEILCDREVISQTMQTSLDEATDPWGVKVERVEVKDVRLPVQLQRAMAAEAEATREARAKAIAADGEQQASKALKEAADIISQSPAALQLRYLQTLTTISAERNSTVIFPFPVDILSYLSRAHRNCSTTTESTKTAQSSAVAVVPTSIAGCSASTSLSPSTSFFSAGINFMKMENKLNVNDLRRPWENDRMWNLRKQFIMRNRRKMMKSRLICLSNVLVNIVVLGAGYDSKLTEKVMKMAGNLVDQYRKPIQQEAEEILKPKKNEDDSSPPTKRSRTDYDEYKQGPPGYSKWQEPAICAKQSMLYSLRAQLSILTSDGNPMQKFNRVCNIVKCVWRVHLTGTMCTLMVDDVVVVTQLYWADELQAKMDACSTAADILSREVLEVRRIGGGYELYTARGPNQLLESPQVWRLMSLSKALLRLKDHFLHHCSSKWRDEPLRSMHAACKQYKLCYREHRVKDVGMAERWIATISDVFIHEVKMRIGRNRHEDVNTSNRLCTKSIECLMQMPRQNPLIEHKNGELRIRYE</sequence>
<dbReference type="InterPro" id="IPR001972">
    <property type="entry name" value="Stomatin_HflK_fam"/>
</dbReference>
<dbReference type="SMART" id="SM00244">
    <property type="entry name" value="PHB"/>
    <property type="match status" value="1"/>
</dbReference>
<feature type="compositionally biased region" description="Basic and acidic residues" evidence="4">
    <location>
        <begin position="480"/>
        <end position="489"/>
    </location>
</feature>
<evidence type="ECO:0000313" key="7">
    <source>
        <dbReference type="EMBL" id="KRZ53736.1"/>
    </source>
</evidence>
<dbReference type="PANTHER" id="PTHR10264">
    <property type="entry name" value="BAND 7 PROTEIN-RELATED"/>
    <property type="match status" value="1"/>
</dbReference>
<keyword evidence="3 5" id="KW-0472">Membrane</keyword>
<dbReference type="STRING" id="6335.A0A0V1L2E9"/>
<accession>A0A0V1L2E9</accession>
<feature type="transmembrane region" description="Helical" evidence="5">
    <location>
        <begin position="434"/>
        <end position="451"/>
    </location>
</feature>
<protein>
    <submittedName>
        <fullName evidence="7">Mechanosensory protein 2</fullName>
    </submittedName>
</protein>
<name>A0A0V1L2E9_9BILA</name>
<evidence type="ECO:0000256" key="5">
    <source>
        <dbReference type="SAM" id="Phobius"/>
    </source>
</evidence>
<evidence type="ECO:0000256" key="1">
    <source>
        <dbReference type="ARBA" id="ARBA00004370"/>
    </source>
</evidence>
<evidence type="ECO:0000256" key="2">
    <source>
        <dbReference type="ARBA" id="ARBA00008164"/>
    </source>
</evidence>
<evidence type="ECO:0000256" key="4">
    <source>
        <dbReference type="SAM" id="MobiDB-lite"/>
    </source>
</evidence>
<evidence type="ECO:0000313" key="8">
    <source>
        <dbReference type="Proteomes" id="UP000054721"/>
    </source>
</evidence>
<evidence type="ECO:0000259" key="6">
    <source>
        <dbReference type="PROSITE" id="PS51827"/>
    </source>
</evidence>
<dbReference type="Pfam" id="PF11952">
    <property type="entry name" value="XTBD"/>
    <property type="match status" value="1"/>
</dbReference>
<keyword evidence="8" id="KW-1185">Reference proteome</keyword>
<feature type="transmembrane region" description="Helical" evidence="5">
    <location>
        <begin position="95"/>
        <end position="120"/>
    </location>
</feature>
<gene>
    <name evidence="7" type="primary">mec-2</name>
    <name evidence="7" type="ORF">T02_4091</name>
</gene>
<dbReference type="Proteomes" id="UP000054721">
    <property type="component" value="Unassembled WGS sequence"/>
</dbReference>
<dbReference type="PRINTS" id="PR00721">
    <property type="entry name" value="STOMATIN"/>
</dbReference>
<organism evidence="7 8">
    <name type="scientific">Trichinella nativa</name>
    <dbReference type="NCBI Taxonomy" id="6335"/>
    <lineage>
        <taxon>Eukaryota</taxon>
        <taxon>Metazoa</taxon>
        <taxon>Ecdysozoa</taxon>
        <taxon>Nematoda</taxon>
        <taxon>Enoplea</taxon>
        <taxon>Dorylaimia</taxon>
        <taxon>Trichinellida</taxon>
        <taxon>Trichinellidae</taxon>
        <taxon>Trichinella</taxon>
    </lineage>
</organism>
<dbReference type="InterPro" id="IPR018080">
    <property type="entry name" value="Band_7/stomatin-like_CS"/>
</dbReference>
<keyword evidence="5" id="KW-0812">Transmembrane</keyword>
<dbReference type="InterPro" id="IPR021859">
    <property type="entry name" value="XTBD"/>
</dbReference>
<dbReference type="AlphaFoldDB" id="A0A0V1L2E9"/>
<dbReference type="Pfam" id="PF01145">
    <property type="entry name" value="Band_7"/>
    <property type="match status" value="1"/>
</dbReference>
<dbReference type="GO" id="GO:0005886">
    <property type="term" value="C:plasma membrane"/>
    <property type="evidence" value="ECO:0007669"/>
    <property type="project" value="InterPro"/>
</dbReference>
<dbReference type="PROSITE" id="PS51827">
    <property type="entry name" value="XTBD"/>
    <property type="match status" value="1"/>
</dbReference>